<dbReference type="VEuPathDB" id="CryptoDB:GY17_00002332"/>
<feature type="compositionally biased region" description="Basic and acidic residues" evidence="1">
    <location>
        <begin position="65"/>
        <end position="75"/>
    </location>
</feature>
<dbReference type="EMBL" id="LN877953">
    <property type="protein sequence ID" value="CUV07437.1"/>
    <property type="molecule type" value="Genomic_DNA"/>
</dbReference>
<reference evidence="4 5" key="1">
    <citation type="submission" date="2014-11" db="EMBL/GenBank/DDBJ databases">
        <title>Comparative genomic analysis of Cryptosporidium hominis reveals occurrence of genetic recombination in virulent subtypes.</title>
        <authorList>
            <person name="Guo Y."/>
            <person name="Tang K."/>
            <person name="Frace M."/>
            <person name="Li N."/>
            <person name="Roellig D.M."/>
            <person name="Sammons S."/>
            <person name="Knipe K."/>
            <person name="Rowe L."/>
            <person name="Feng Y."/>
            <person name="Xiao L."/>
        </authorList>
    </citation>
    <scope>NUCLEOTIDE SEQUENCE [LARGE SCALE GENOMIC DNA]</scope>
    <source>
        <strain evidence="4">30976</strain>
    </source>
</reference>
<sequence length="1633" mass="183031">MRNKQLISWLALFILVVVALFEVKYVGSSIVTEVKSGTGHILEQRGLGTEIGESLLTKSSSKTLQKAEKKSEIKKSNKNKPSSDLPSSISRYPDLLSKKDQNEKISRINIEDEIASAQYYSKMSKIYSKNPKSIKNTKYPLYTSNYLPEEKRIEGFYTSGSMLIMEDRIDDECAGHLLEAEGISKSKMISFKCPSGSAISYLRFEYKELKFNAKKKKDSNDLKHIEIAITGLGFGCDDNQSFIYFGSLAKSNIRLSIPQEKKMWIHKANAFIERSITGQEYLAGFSASGIDGTFGVNVPNNDFHIAYDLRENPPFIPRSQFSKHKEWSGSFMTGGCIGLKTDKKMNLINRIALIPVTIQPIKTIPINSSPESYTFENFSVKTDKVLAVPKLWPECQMLFGTSSGKYQSNFFLFKLPNSINQLNFNFIEVSYTSKHIPISIEFRETVSNGSVLLGRRVTDPSIIKVSRTGSISQITIGITEENMSRLQLGFVSYLEIVIDGISTIFIQERVPSFKRTFSGNNLKYICAEVSNTGALLGFGAYFTKKLYVLPFIQGGVQTHFSDLQGIFSSEIFDSSNPNLEIEKVQYLLPKHKKRSLIPVVDFISDRTIDVYQGKSITKNICNFGASSKLNDELDYYLVTCKPGYFLKGLHVFSNTSEDIIQAFQIACGNGEVRIGEKTPNKEGITIMEDVQEAQSLGFEIGYRGENLSDEFILVSLKIYNSEGNELFYHRTVDKKLKQIITSDSKISWRYEKDGSFNGMCLGIETINGRSVIKGITLAKPEIPGEVKISQSIVRPNIFYPGEYRAFGLAYIAFGDVAIATRIGSSAPEECRNEWVINRKNKKLEKPKDIGTFAFTCPKGHVITHIHAKSNKKTELMGIVGLLCSDGYSGAIIGTYQDLITISNVSLVENLLDISPPYYIHSVLAGIPKILSDRFLAKLETYSHTFSGEANLIYRYLSSKNGISHKKGTKSSEIKDGPFDTFCTLIQSRLIRNSIKLKKEGILNIGLKPAPKMETLKGGNPIKSVGNIFVNQISYPQCQVTRAPLTTEIRETFTVSCPDSSSFTKIIPLKISPENNSKIVAFIIECDNGGRTLIGYSSIKVDLETLVDIPQDYKGYSKDLPAQYLTEIDVSFDFKKTGIQGFDLYINDGRSSIYPVGVNKEEIPTLYTRRYIGYSLSMICLEFGETSKEITGFGAYFKSQGLYWEDEFILPPTQFPFIKEEKESLENKNSKVEQSKFVQISNSFIVHEPEAICESWAGIHNSKVNLSFGLSCGETTIKEIAICYNEDNSEIIGLKAVCDDKDENSSFNIGICNDKNLKKAISMTNVSELEFGFSKKSNTFGFFLVSNSEGVVLNKFKTKAINSEGLGSSIYWSSDSNHGKILSTLCFDLDETNGKIHAVGVPFETNEKVWSKIEPLTIDEEINHANRHYASEPKESKTVRGIPKVNSHANLENITTLSLNELYGGYVTHDKNEFSTYCRKLVGIHKDSSKNTAVLCPINHRVATIMLYLSSPPPDGRIVGMYVACHNQFRSERVSVDDSWTGMFDIGTKTEYILKQGSAATIFKRLSFGMNSRNNLIHVYASDEIGRKYLMYSQSGETISKFTEYNQSEGYNYLRGLCFEMDDKDIHRIGFIIE</sequence>
<evidence type="ECO:0000313" key="5">
    <source>
        <dbReference type="Proteomes" id="UP001429100"/>
    </source>
</evidence>
<reference evidence="3" key="2">
    <citation type="submission" date="2015-08" db="EMBL/GenBank/DDBJ databases">
        <authorList>
            <person name="Babu N.S."/>
            <person name="Beckwith C.J."/>
            <person name="Beseler K.G."/>
            <person name="Brison A."/>
            <person name="Carone J.V."/>
            <person name="Caskin T.P."/>
            <person name="Diamond M."/>
            <person name="Durham M.E."/>
            <person name="Foxe J.M."/>
            <person name="Go M."/>
            <person name="Henderson B.A."/>
            <person name="Jones I.B."/>
            <person name="McGettigan J.A."/>
            <person name="Micheletti S.J."/>
            <person name="Nasrallah M.E."/>
            <person name="Ortiz D."/>
            <person name="Piller C.R."/>
            <person name="Privatt S.R."/>
            <person name="Schneider S.L."/>
            <person name="Sharp S."/>
            <person name="Smith T.C."/>
            <person name="Stanton J.D."/>
            <person name="Ullery H.E."/>
            <person name="Wilson R.J."/>
            <person name="Serrano M.G."/>
            <person name="Buck G."/>
            <person name="Lee V."/>
            <person name="Wang Y."/>
            <person name="Carvalho R."/>
            <person name="Voegtly L."/>
            <person name="Shi R."/>
            <person name="Duckworth R."/>
            <person name="Johnson A."/>
            <person name="Loviza R."/>
            <person name="Walstead R."/>
            <person name="Shah Z."/>
            <person name="Kiflezghi M."/>
            <person name="Wade K."/>
            <person name="Ball S.L."/>
            <person name="Bradley K.W."/>
            <person name="Asai D.J."/>
            <person name="Bowman C.A."/>
            <person name="Russell D.A."/>
            <person name="Pope W.H."/>
            <person name="Jacobs-Sera D."/>
            <person name="Hendrix R.W."/>
            <person name="Hatfull G.F."/>
        </authorList>
    </citation>
    <scope>NUCLEOTIDE SEQUENCE [LARGE SCALE GENOMIC DNA]</scope>
</reference>
<gene>
    <name evidence="3" type="ORF">CHUDEA7_4490</name>
    <name evidence="4" type="ORF">GY17_00002332</name>
</gene>
<dbReference type="VEuPathDB" id="CryptoDB:Chro.70496"/>
<dbReference type="Proteomes" id="UP000199752">
    <property type="component" value="Chromosome 7"/>
</dbReference>
<dbReference type="VEuPathDB" id="CryptoDB:ChTU502y2012_407g2210"/>
<feature type="signal peptide" evidence="2">
    <location>
        <begin position="1"/>
        <end position="19"/>
    </location>
</feature>
<dbReference type="Proteomes" id="UP001429100">
    <property type="component" value="Unassembled WGS sequence"/>
</dbReference>
<keyword evidence="5" id="KW-1185">Reference proteome</keyword>
<reference evidence="4 5" key="3">
    <citation type="submission" date="2017-10" db="EMBL/GenBank/DDBJ databases">
        <title>Consistent, comparative and evidence-based genome annotation and re-annotation for the closely-related species, Cryptosporidium parvum, C. hominis and C. tyzzeri.</title>
        <authorList>
            <person name="Baptista R.P."/>
            <person name="Li Y."/>
            <person name="Sateriale A."/>
            <person name="Striepen B."/>
            <person name="Kissinger J.C."/>
        </authorList>
    </citation>
    <scope>NUCLEOTIDE SEQUENCE [LARGE SCALE GENOMIC DNA]</scope>
    <source>
        <strain evidence="4">30976</strain>
    </source>
</reference>
<evidence type="ECO:0000256" key="1">
    <source>
        <dbReference type="SAM" id="MobiDB-lite"/>
    </source>
</evidence>
<evidence type="ECO:0000313" key="3">
    <source>
        <dbReference type="EMBL" id="CUV07437.1"/>
    </source>
</evidence>
<feature type="compositionally biased region" description="Low complexity" evidence="1">
    <location>
        <begin position="79"/>
        <end position="88"/>
    </location>
</feature>
<protein>
    <submittedName>
        <fullName evidence="3">Uncharacterized protein</fullName>
    </submittedName>
</protein>
<feature type="region of interest" description="Disordered" evidence="1">
    <location>
        <begin position="59"/>
        <end position="92"/>
    </location>
</feature>
<dbReference type="EMBL" id="JTAI01000006">
    <property type="protein sequence ID" value="PPS95711.1"/>
    <property type="molecule type" value="Genomic_DNA"/>
</dbReference>
<name>A0A0S4TJA8_CRYHO</name>
<accession>A0A0S4TJA8</accession>
<proteinExistence type="predicted"/>
<evidence type="ECO:0000256" key="2">
    <source>
        <dbReference type="SAM" id="SignalP"/>
    </source>
</evidence>
<feature type="chain" id="PRO_5006627834" evidence="2">
    <location>
        <begin position="20"/>
        <end position="1633"/>
    </location>
</feature>
<evidence type="ECO:0000313" key="4">
    <source>
        <dbReference type="EMBL" id="PPS95711.1"/>
    </source>
</evidence>
<organism evidence="3">
    <name type="scientific">Cryptosporidium hominis</name>
    <dbReference type="NCBI Taxonomy" id="237895"/>
    <lineage>
        <taxon>Eukaryota</taxon>
        <taxon>Sar</taxon>
        <taxon>Alveolata</taxon>
        <taxon>Apicomplexa</taxon>
        <taxon>Conoidasida</taxon>
        <taxon>Coccidia</taxon>
        <taxon>Eucoccidiorida</taxon>
        <taxon>Eimeriorina</taxon>
        <taxon>Cryptosporidiidae</taxon>
        <taxon>Cryptosporidium</taxon>
    </lineage>
</organism>
<keyword evidence="2" id="KW-0732">Signal</keyword>
<dbReference type="VEuPathDB" id="CryptoDB:CHUDEA7_4490"/>